<dbReference type="Pfam" id="PF06722">
    <property type="entry name" value="EryCIII-like_C"/>
    <property type="match status" value="1"/>
</dbReference>
<dbReference type="EMBL" id="KL584703">
    <property type="protein sequence ID" value="KEQ76551.1"/>
    <property type="molecule type" value="Genomic_DNA"/>
</dbReference>
<dbReference type="GO" id="GO:0008194">
    <property type="term" value="F:UDP-glycosyltransferase activity"/>
    <property type="evidence" value="ECO:0007669"/>
    <property type="project" value="InterPro"/>
</dbReference>
<organism evidence="4 5">
    <name type="scientific">Aureobasidium namibiae CBS 147.97</name>
    <dbReference type="NCBI Taxonomy" id="1043004"/>
    <lineage>
        <taxon>Eukaryota</taxon>
        <taxon>Fungi</taxon>
        <taxon>Dikarya</taxon>
        <taxon>Ascomycota</taxon>
        <taxon>Pezizomycotina</taxon>
        <taxon>Dothideomycetes</taxon>
        <taxon>Dothideomycetidae</taxon>
        <taxon>Dothideales</taxon>
        <taxon>Saccotheciaceae</taxon>
        <taxon>Aureobasidium</taxon>
    </lineage>
</organism>
<dbReference type="AlphaFoldDB" id="A0A074XPN4"/>
<dbReference type="SUPFAM" id="SSF53756">
    <property type="entry name" value="UDP-Glycosyltransferase/glycogen phosphorylase"/>
    <property type="match status" value="1"/>
</dbReference>
<dbReference type="GeneID" id="25408972"/>
<dbReference type="CDD" id="cd03784">
    <property type="entry name" value="GT1_Gtf-like"/>
    <property type="match status" value="1"/>
</dbReference>
<evidence type="ECO:0000256" key="2">
    <source>
        <dbReference type="ARBA" id="ARBA00022679"/>
    </source>
</evidence>
<evidence type="ECO:0000256" key="1">
    <source>
        <dbReference type="ARBA" id="ARBA00022676"/>
    </source>
</evidence>
<feature type="domain" description="Erythromycin biosynthesis protein CIII-like C-terminal" evidence="3">
    <location>
        <begin position="365"/>
        <end position="442"/>
    </location>
</feature>
<accession>A0A074XPN4</accession>
<sequence length="481" mass="53026">MEKRRSILFVTNSELGQASVILATAHEFLLRPEYKVHIASFPALQKEVEELNATAARLSNGASTTARFHLLAGKSMKEAAPPGTEFLDLHAPGMAGALFAYDNVLPATFAPWNGTEYMIGYSSTTDIIDETKPELVIIDPLFSQAVDACNSIGQRHMILSPNTLKELVLDRQPSGGALWKFPAMASGFPYPLPWSYMPANIYLVYRFLCSRRQNERLLQLSRYRQVCGLPEKIPSMFEGFGDAHILLPSTPAIDYDFFVPPHVTPCGPIVRPFEPLAKTDPDLNTWLQQGPTVLINLGSHIVADRHLAAEFAAGIKTLLDRRPDIQVLWKLKTKDDLGDALHVIASEIAQKRVWIEPWLPAQPIAILMTGNIVCMVHHGGSNSYHEAIFAGVPQVVLPVWIDTYDFAIRVEYLGIGVWGNRGAAPYAGSAELGNALVQVVDGDDSAGMLAKAKQIAVPFQERPGRHVAYEKVVEILNDNDK</sequence>
<reference evidence="4 5" key="1">
    <citation type="journal article" date="2014" name="BMC Genomics">
        <title>Genome sequencing of four Aureobasidium pullulans varieties: biotechnological potential, stress tolerance, and description of new species.</title>
        <authorList>
            <person name="Gostin Ar C."/>
            <person name="Ohm R.A."/>
            <person name="Kogej T."/>
            <person name="Sonjak S."/>
            <person name="Turk M."/>
            <person name="Zajc J."/>
            <person name="Zalar P."/>
            <person name="Grube M."/>
            <person name="Sun H."/>
            <person name="Han J."/>
            <person name="Sharma A."/>
            <person name="Chiniquy J."/>
            <person name="Ngan C.Y."/>
            <person name="Lipzen A."/>
            <person name="Barry K."/>
            <person name="Grigoriev I.V."/>
            <person name="Gunde-Cimerman N."/>
        </authorList>
    </citation>
    <scope>NUCLEOTIDE SEQUENCE [LARGE SCALE GENOMIC DNA]</scope>
    <source>
        <strain evidence="4 5">CBS 147.97</strain>
    </source>
</reference>
<evidence type="ECO:0000313" key="5">
    <source>
        <dbReference type="Proteomes" id="UP000027730"/>
    </source>
</evidence>
<name>A0A074XPN4_9PEZI</name>
<keyword evidence="1" id="KW-0328">Glycosyltransferase</keyword>
<dbReference type="Proteomes" id="UP000027730">
    <property type="component" value="Unassembled WGS sequence"/>
</dbReference>
<gene>
    <name evidence="4" type="ORF">M436DRAFT_38192</name>
</gene>
<dbReference type="InterPro" id="IPR010610">
    <property type="entry name" value="EryCIII-like_C"/>
</dbReference>
<dbReference type="GO" id="GO:0016758">
    <property type="term" value="F:hexosyltransferase activity"/>
    <property type="evidence" value="ECO:0007669"/>
    <property type="project" value="UniProtKB-ARBA"/>
</dbReference>
<keyword evidence="2 4" id="KW-0808">Transferase</keyword>
<evidence type="ECO:0000313" key="4">
    <source>
        <dbReference type="EMBL" id="KEQ76551.1"/>
    </source>
</evidence>
<dbReference type="STRING" id="1043004.A0A074XPN4"/>
<dbReference type="PANTHER" id="PTHR48043:SF145">
    <property type="entry name" value="FI06409P-RELATED"/>
    <property type="match status" value="1"/>
</dbReference>
<dbReference type="HOGENOM" id="CLU_031484_0_0_1"/>
<proteinExistence type="predicted"/>
<protein>
    <submittedName>
        <fullName evidence="4">UDP-glucoronosyl and UDP-glucosyl transferase family protein</fullName>
    </submittedName>
</protein>
<keyword evidence="5" id="KW-1185">Reference proteome</keyword>
<dbReference type="RefSeq" id="XP_013430768.1">
    <property type="nucleotide sequence ID" value="XM_013575314.1"/>
</dbReference>
<dbReference type="InterPro" id="IPR050271">
    <property type="entry name" value="UDP-glycosyltransferase"/>
</dbReference>
<evidence type="ECO:0000259" key="3">
    <source>
        <dbReference type="Pfam" id="PF06722"/>
    </source>
</evidence>
<dbReference type="OrthoDB" id="5835829at2759"/>
<dbReference type="InterPro" id="IPR002213">
    <property type="entry name" value="UDP_glucos_trans"/>
</dbReference>
<dbReference type="Gene3D" id="3.40.50.2000">
    <property type="entry name" value="Glycogen Phosphorylase B"/>
    <property type="match status" value="1"/>
</dbReference>
<dbReference type="PANTHER" id="PTHR48043">
    <property type="entry name" value="EG:EG0003.4 PROTEIN-RELATED"/>
    <property type="match status" value="1"/>
</dbReference>